<reference evidence="7 8" key="1">
    <citation type="submission" date="2018-05" db="EMBL/GenBank/DDBJ databases">
        <title>Complete Genome Sequence of the Nonylphenol-Degrading Bacterium Sphingobium amiense DSM 16289T.</title>
        <authorList>
            <person name="Ootsuka M."/>
            <person name="Nishizawa T."/>
            <person name="Ohta H."/>
        </authorList>
    </citation>
    <scope>NUCLEOTIDE SEQUENCE [LARGE SCALE GENOMIC DNA]</scope>
    <source>
        <strain evidence="7 8">DSM 16289</strain>
    </source>
</reference>
<gene>
    <name evidence="7" type="ORF">SAMIE_1023260</name>
</gene>
<dbReference type="AlphaFoldDB" id="A0A494WDN6"/>
<protein>
    <submittedName>
        <fullName evidence="7">TetR family transcriptional regulator</fullName>
    </submittedName>
</protein>
<keyword evidence="2 4" id="KW-0238">DNA-binding</keyword>
<dbReference type="Gene3D" id="1.10.357.10">
    <property type="entry name" value="Tetracycline Repressor, domain 2"/>
    <property type="match status" value="1"/>
</dbReference>
<dbReference type="InterPro" id="IPR023772">
    <property type="entry name" value="DNA-bd_HTH_TetR-type_CS"/>
</dbReference>
<dbReference type="InterPro" id="IPR041347">
    <property type="entry name" value="MftR_C"/>
</dbReference>
<dbReference type="PANTHER" id="PTHR30055">
    <property type="entry name" value="HTH-TYPE TRANSCRIPTIONAL REGULATOR RUTR"/>
    <property type="match status" value="1"/>
</dbReference>
<dbReference type="PRINTS" id="PR00455">
    <property type="entry name" value="HTHTETR"/>
</dbReference>
<organism evidence="7 8">
    <name type="scientific">Sphingobium amiense</name>
    <dbReference type="NCBI Taxonomy" id="135719"/>
    <lineage>
        <taxon>Bacteria</taxon>
        <taxon>Pseudomonadati</taxon>
        <taxon>Pseudomonadota</taxon>
        <taxon>Alphaproteobacteria</taxon>
        <taxon>Sphingomonadales</taxon>
        <taxon>Sphingomonadaceae</taxon>
        <taxon>Sphingobium</taxon>
    </lineage>
</organism>
<keyword evidence="3" id="KW-0804">Transcription</keyword>
<dbReference type="InterPro" id="IPR050109">
    <property type="entry name" value="HTH-type_TetR-like_transc_reg"/>
</dbReference>
<dbReference type="EMBL" id="AP018664">
    <property type="protein sequence ID" value="BBD98825.1"/>
    <property type="molecule type" value="Genomic_DNA"/>
</dbReference>
<feature type="domain" description="HTH tetR-type" evidence="6">
    <location>
        <begin position="20"/>
        <end position="80"/>
    </location>
</feature>
<evidence type="ECO:0000259" key="6">
    <source>
        <dbReference type="PROSITE" id="PS50977"/>
    </source>
</evidence>
<dbReference type="PROSITE" id="PS50977">
    <property type="entry name" value="HTH_TETR_2"/>
    <property type="match status" value="1"/>
</dbReference>
<evidence type="ECO:0000256" key="5">
    <source>
        <dbReference type="SAM" id="MobiDB-lite"/>
    </source>
</evidence>
<dbReference type="SUPFAM" id="SSF46689">
    <property type="entry name" value="Homeodomain-like"/>
    <property type="match status" value="1"/>
</dbReference>
<proteinExistence type="predicted"/>
<dbReference type="Gene3D" id="1.10.10.60">
    <property type="entry name" value="Homeodomain-like"/>
    <property type="match status" value="1"/>
</dbReference>
<feature type="compositionally biased region" description="Basic and acidic residues" evidence="5">
    <location>
        <begin position="8"/>
        <end position="21"/>
    </location>
</feature>
<evidence type="ECO:0000256" key="4">
    <source>
        <dbReference type="PROSITE-ProRule" id="PRU00335"/>
    </source>
</evidence>
<dbReference type="GO" id="GO:0000976">
    <property type="term" value="F:transcription cis-regulatory region binding"/>
    <property type="evidence" value="ECO:0007669"/>
    <property type="project" value="TreeGrafter"/>
</dbReference>
<dbReference type="PANTHER" id="PTHR30055:SF238">
    <property type="entry name" value="MYCOFACTOCIN BIOSYNTHESIS TRANSCRIPTIONAL REGULATOR MFTR-RELATED"/>
    <property type="match status" value="1"/>
</dbReference>
<dbReference type="InterPro" id="IPR009057">
    <property type="entry name" value="Homeodomain-like_sf"/>
</dbReference>
<feature type="DNA-binding region" description="H-T-H motif" evidence="4">
    <location>
        <begin position="43"/>
        <end position="62"/>
    </location>
</feature>
<evidence type="ECO:0000313" key="8">
    <source>
        <dbReference type="Proteomes" id="UP000279959"/>
    </source>
</evidence>
<evidence type="ECO:0000256" key="1">
    <source>
        <dbReference type="ARBA" id="ARBA00023015"/>
    </source>
</evidence>
<dbReference type="InterPro" id="IPR001647">
    <property type="entry name" value="HTH_TetR"/>
</dbReference>
<dbReference type="Pfam" id="PF00440">
    <property type="entry name" value="TetR_N"/>
    <property type="match status" value="1"/>
</dbReference>
<accession>A0A494WDN6</accession>
<dbReference type="PROSITE" id="PS01081">
    <property type="entry name" value="HTH_TETR_1"/>
    <property type="match status" value="1"/>
</dbReference>
<evidence type="ECO:0000256" key="3">
    <source>
        <dbReference type="ARBA" id="ARBA00023163"/>
    </source>
</evidence>
<dbReference type="Proteomes" id="UP000279959">
    <property type="component" value="Chromosome"/>
</dbReference>
<name>A0A494WDN6_9SPHN</name>
<sequence>MPAGSHGGKSEEGARARKHRETMERITEAGIRLFLDRGYEATTLDDIAAAAAISRRSFFHYFKSKDDILISLQSGMGTTIAEAIRNAPPDKRPIEAVRDAVLDVCAAVPPDDMLAIDRLMRSSNTVQARKQASYVDQERTLLAALRERWPEPERESALKLVAMIAMGAIRLSTEAFNQEDGARTMPTLLRETFGALETELLTRR</sequence>
<dbReference type="KEGG" id="sami:SAMIE_1023260"/>
<keyword evidence="1" id="KW-0805">Transcription regulation</keyword>
<dbReference type="Pfam" id="PF17754">
    <property type="entry name" value="TetR_C_14"/>
    <property type="match status" value="1"/>
</dbReference>
<keyword evidence="8" id="KW-1185">Reference proteome</keyword>
<feature type="region of interest" description="Disordered" evidence="5">
    <location>
        <begin position="1"/>
        <end position="21"/>
    </location>
</feature>
<evidence type="ECO:0000256" key="2">
    <source>
        <dbReference type="ARBA" id="ARBA00023125"/>
    </source>
</evidence>
<dbReference type="GO" id="GO:0003700">
    <property type="term" value="F:DNA-binding transcription factor activity"/>
    <property type="evidence" value="ECO:0007669"/>
    <property type="project" value="TreeGrafter"/>
</dbReference>
<evidence type="ECO:0000313" key="7">
    <source>
        <dbReference type="EMBL" id="BBD98825.1"/>
    </source>
</evidence>